<evidence type="ECO:0000256" key="11">
    <source>
        <dbReference type="ARBA" id="ARBA00023136"/>
    </source>
</evidence>
<dbReference type="Gene3D" id="1.20.1300.10">
    <property type="entry name" value="Fumarate reductase/succinate dehydrogenase, transmembrane subunit"/>
    <property type="match status" value="1"/>
</dbReference>
<evidence type="ECO:0000256" key="4">
    <source>
        <dbReference type="ARBA" id="ARBA00022692"/>
    </source>
</evidence>
<dbReference type="GO" id="GO:0006121">
    <property type="term" value="P:mitochondrial electron transport, succinate to ubiquinone"/>
    <property type="evidence" value="ECO:0007669"/>
    <property type="project" value="TreeGrafter"/>
</dbReference>
<dbReference type="InterPro" id="IPR014314">
    <property type="entry name" value="Succ_DH_cytb556"/>
</dbReference>
<dbReference type="PANTHER" id="PTHR10978">
    <property type="entry name" value="SUCCINATE DEHYDROGENASE CYTOCHROME B560 SUBUNIT"/>
    <property type="match status" value="1"/>
</dbReference>
<evidence type="ECO:0000256" key="7">
    <source>
        <dbReference type="ARBA" id="ARBA00022946"/>
    </source>
</evidence>
<dbReference type="InterPro" id="IPR034804">
    <property type="entry name" value="SQR/QFR_C/D"/>
</dbReference>
<evidence type="ECO:0008006" key="15">
    <source>
        <dbReference type="Google" id="ProtNLM"/>
    </source>
</evidence>
<comment type="subcellular location">
    <subcellularLocation>
        <location evidence="1">Mitochondrion inner membrane</location>
        <topology evidence="1">Multi-pass membrane protein</topology>
    </subcellularLocation>
</comment>
<proteinExistence type="inferred from homology"/>
<feature type="transmembrane region" description="Helical" evidence="12">
    <location>
        <begin position="212"/>
        <end position="234"/>
    </location>
</feature>
<protein>
    <recommendedName>
        <fullName evidence="15">Succinate dehydrogenase cytochrome b560 subunit</fullName>
    </recommendedName>
</protein>
<dbReference type="PANTHER" id="PTHR10978:SF5">
    <property type="entry name" value="SUCCINATE DEHYDROGENASE CYTOCHROME B560 SUBUNIT, MITOCHONDRIAL"/>
    <property type="match status" value="1"/>
</dbReference>
<keyword evidence="4 12" id="KW-0812">Transmembrane</keyword>
<evidence type="ECO:0000256" key="8">
    <source>
        <dbReference type="ARBA" id="ARBA00022989"/>
    </source>
</evidence>
<keyword evidence="10" id="KW-0496">Mitochondrion</keyword>
<evidence type="ECO:0000256" key="9">
    <source>
        <dbReference type="ARBA" id="ARBA00023004"/>
    </source>
</evidence>
<dbReference type="SUPFAM" id="SSF81343">
    <property type="entry name" value="Fumarate reductase respiratory complex transmembrane subunits"/>
    <property type="match status" value="1"/>
</dbReference>
<keyword evidence="3" id="KW-0349">Heme</keyword>
<keyword evidence="6" id="KW-0999">Mitochondrion inner membrane</keyword>
<evidence type="ECO:0000313" key="14">
    <source>
        <dbReference type="Proteomes" id="UP000322873"/>
    </source>
</evidence>
<keyword evidence="8 12" id="KW-1133">Transmembrane helix</keyword>
<dbReference type="EMBL" id="VICG01000003">
    <property type="protein sequence ID" value="KAA8573723.1"/>
    <property type="molecule type" value="Genomic_DNA"/>
</dbReference>
<comment type="caution">
    <text evidence="13">The sequence shown here is derived from an EMBL/GenBank/DDBJ whole genome shotgun (WGS) entry which is preliminary data.</text>
</comment>
<organism evidence="13 14">
    <name type="scientific">Monilinia fructicola</name>
    <name type="common">Brown rot fungus</name>
    <name type="synonym">Ciboria fructicola</name>
    <dbReference type="NCBI Taxonomy" id="38448"/>
    <lineage>
        <taxon>Eukaryota</taxon>
        <taxon>Fungi</taxon>
        <taxon>Dikarya</taxon>
        <taxon>Ascomycota</taxon>
        <taxon>Pezizomycotina</taxon>
        <taxon>Leotiomycetes</taxon>
        <taxon>Helotiales</taxon>
        <taxon>Sclerotiniaceae</taxon>
        <taxon>Monilinia</taxon>
    </lineage>
</organism>
<dbReference type="InterPro" id="IPR000701">
    <property type="entry name" value="SuccDH_FuR_B_TM-su"/>
</dbReference>
<gene>
    <name evidence="13" type="ORF">EYC84_005289</name>
</gene>
<dbReference type="PROSITE" id="PS01001">
    <property type="entry name" value="SDH_CYT_2"/>
    <property type="match status" value="1"/>
</dbReference>
<dbReference type="Proteomes" id="UP000322873">
    <property type="component" value="Unassembled WGS sequence"/>
</dbReference>
<dbReference type="VEuPathDB" id="FungiDB:MFRU_001g03390"/>
<dbReference type="GO" id="GO:0006099">
    <property type="term" value="P:tricarboxylic acid cycle"/>
    <property type="evidence" value="ECO:0007669"/>
    <property type="project" value="InterPro"/>
</dbReference>
<keyword evidence="14" id="KW-1185">Reference proteome</keyword>
<evidence type="ECO:0000256" key="1">
    <source>
        <dbReference type="ARBA" id="ARBA00004448"/>
    </source>
</evidence>
<dbReference type="NCBIfam" id="TIGR02970">
    <property type="entry name" value="succ_dehyd_cytB"/>
    <property type="match status" value="1"/>
</dbReference>
<evidence type="ECO:0000256" key="5">
    <source>
        <dbReference type="ARBA" id="ARBA00022723"/>
    </source>
</evidence>
<keyword evidence="9" id="KW-0408">Iron</keyword>
<evidence type="ECO:0000256" key="2">
    <source>
        <dbReference type="ARBA" id="ARBA00007244"/>
    </source>
</evidence>
<keyword evidence="5" id="KW-0479">Metal-binding</keyword>
<dbReference type="AlphaFoldDB" id="A0A5M9JYZ3"/>
<keyword evidence="11 12" id="KW-0472">Membrane</keyword>
<comment type="similarity">
    <text evidence="2">Belongs to the cytochrome b560 family.</text>
</comment>
<evidence type="ECO:0000256" key="12">
    <source>
        <dbReference type="SAM" id="Phobius"/>
    </source>
</evidence>
<dbReference type="GO" id="GO:0009055">
    <property type="term" value="F:electron transfer activity"/>
    <property type="evidence" value="ECO:0007669"/>
    <property type="project" value="InterPro"/>
</dbReference>
<evidence type="ECO:0000256" key="6">
    <source>
        <dbReference type="ARBA" id="ARBA00022792"/>
    </source>
</evidence>
<keyword evidence="7" id="KW-0809">Transit peptide</keyword>
<dbReference type="InterPro" id="IPR018495">
    <property type="entry name" value="Succ_DH_cyt_bsu_CS"/>
</dbReference>
<evidence type="ECO:0000256" key="10">
    <source>
        <dbReference type="ARBA" id="ARBA00023128"/>
    </source>
</evidence>
<name>A0A5M9JYZ3_MONFR</name>
<feature type="transmembrane region" description="Helical" evidence="12">
    <location>
        <begin position="125"/>
        <end position="147"/>
    </location>
</feature>
<dbReference type="Pfam" id="PF01127">
    <property type="entry name" value="Sdh_cyt"/>
    <property type="match status" value="1"/>
</dbReference>
<evidence type="ECO:0000313" key="13">
    <source>
        <dbReference type="EMBL" id="KAA8573723.1"/>
    </source>
</evidence>
<dbReference type="FunFam" id="1.20.1300.10:FF:000008">
    <property type="entry name" value="Succinate dehydrogenase cytochrome b560 subunit"/>
    <property type="match status" value="1"/>
</dbReference>
<dbReference type="CDD" id="cd03499">
    <property type="entry name" value="SQR_TypeC_SdhC"/>
    <property type="match status" value="1"/>
</dbReference>
<evidence type="ECO:0000256" key="3">
    <source>
        <dbReference type="ARBA" id="ARBA00022617"/>
    </source>
</evidence>
<dbReference type="GO" id="GO:0046872">
    <property type="term" value="F:metal ion binding"/>
    <property type="evidence" value="ECO:0007669"/>
    <property type="project" value="UniProtKB-KW"/>
</dbReference>
<reference evidence="13 14" key="1">
    <citation type="submission" date="2019-06" db="EMBL/GenBank/DDBJ databases">
        <title>Genome Sequence of the Brown Rot Fungal Pathogen Monilinia fructicola.</title>
        <authorList>
            <person name="De Miccolis Angelini R.M."/>
            <person name="Landi L."/>
            <person name="Abate D."/>
            <person name="Pollastro S."/>
            <person name="Romanazzi G."/>
            <person name="Faretra F."/>
        </authorList>
    </citation>
    <scope>NUCLEOTIDE SEQUENCE [LARGE SCALE GENOMIC DNA]</scope>
    <source>
        <strain evidence="13 14">Mfrc123</strain>
    </source>
</reference>
<accession>A0A5M9JYZ3</accession>
<dbReference type="GO" id="GO:0005743">
    <property type="term" value="C:mitochondrial inner membrane"/>
    <property type="evidence" value="ECO:0007669"/>
    <property type="project" value="UniProtKB-SubCell"/>
</dbReference>
<sequence>MLIASSLAADICPGVVVSFVQYIPFNRSATTLGIQSTLIKMFSQRATQQSLRRLAAGRPSLISQLATRRLAAPTAVGASMQTRPVTTEKLTPKDSYNILVEQRKLRPTSPHLTIYQPQIPWILSALNRITGCVLSGGFYVFGAAYLVSPLFGWHLDTASLVAAFGAWPLAAKVLAKFSLALPFTYHSFNGLRHLAWDMGAAFKNAQVVKTGWTVVGVSVASAFGVGCLLVDLRLGGRNWRTCKKNKMKHEQLFVFVGDLETREDDRTHKLKIARNMCMSMSGYFLVVSVTQGDSTLHGTIGYPKTKHRYHQKPFHQAYICSESKSKFTSCFRSDGVAK</sequence>